<evidence type="ECO:0000313" key="1">
    <source>
        <dbReference type="EMBL" id="JAD22132.1"/>
    </source>
</evidence>
<accession>A0A0A8YHN7</accession>
<proteinExistence type="predicted"/>
<protein>
    <submittedName>
        <fullName evidence="1">Uncharacterized protein</fullName>
    </submittedName>
</protein>
<dbReference type="EMBL" id="GBRH01275763">
    <property type="protein sequence ID" value="JAD22132.1"/>
    <property type="molecule type" value="Transcribed_RNA"/>
</dbReference>
<sequence>MFHYPRRVFMIKFDCSDHISFLGNCIDVSFLDKLFVEHATSYYTQHKMDLLG</sequence>
<name>A0A0A8YHN7_ARUDO</name>
<reference evidence="1" key="1">
    <citation type="submission" date="2014-09" db="EMBL/GenBank/DDBJ databases">
        <authorList>
            <person name="Magalhaes I.L.F."/>
            <person name="Oliveira U."/>
            <person name="Santos F.R."/>
            <person name="Vidigal T.H.D.A."/>
            <person name="Brescovit A.D."/>
            <person name="Santos A.J."/>
        </authorList>
    </citation>
    <scope>NUCLEOTIDE SEQUENCE</scope>
    <source>
        <tissue evidence="1">Shoot tissue taken approximately 20 cm above the soil surface</tissue>
    </source>
</reference>
<organism evidence="1">
    <name type="scientific">Arundo donax</name>
    <name type="common">Giant reed</name>
    <name type="synonym">Donax arundinaceus</name>
    <dbReference type="NCBI Taxonomy" id="35708"/>
    <lineage>
        <taxon>Eukaryota</taxon>
        <taxon>Viridiplantae</taxon>
        <taxon>Streptophyta</taxon>
        <taxon>Embryophyta</taxon>
        <taxon>Tracheophyta</taxon>
        <taxon>Spermatophyta</taxon>
        <taxon>Magnoliopsida</taxon>
        <taxon>Liliopsida</taxon>
        <taxon>Poales</taxon>
        <taxon>Poaceae</taxon>
        <taxon>PACMAD clade</taxon>
        <taxon>Arundinoideae</taxon>
        <taxon>Arundineae</taxon>
        <taxon>Arundo</taxon>
    </lineage>
</organism>
<reference evidence="1" key="2">
    <citation type="journal article" date="2015" name="Data Brief">
        <title>Shoot transcriptome of the giant reed, Arundo donax.</title>
        <authorList>
            <person name="Barrero R.A."/>
            <person name="Guerrero F.D."/>
            <person name="Moolhuijzen P."/>
            <person name="Goolsby J.A."/>
            <person name="Tidwell J."/>
            <person name="Bellgard S.E."/>
            <person name="Bellgard M.I."/>
        </authorList>
    </citation>
    <scope>NUCLEOTIDE SEQUENCE</scope>
    <source>
        <tissue evidence="1">Shoot tissue taken approximately 20 cm above the soil surface</tissue>
    </source>
</reference>
<dbReference type="AlphaFoldDB" id="A0A0A8YHN7"/>